<dbReference type="PANTHER" id="PTHR10680">
    <property type="entry name" value="PEPTIDYL-GLYCINE ALPHA-AMIDATING MONOOXYGENASE"/>
    <property type="match status" value="1"/>
</dbReference>
<feature type="compositionally biased region" description="Basic and acidic residues" evidence="10">
    <location>
        <begin position="549"/>
        <end position="559"/>
    </location>
</feature>
<feature type="repeat" description="NHL" evidence="9">
    <location>
        <begin position="162"/>
        <end position="203"/>
    </location>
</feature>
<evidence type="ECO:0000256" key="6">
    <source>
        <dbReference type="ARBA" id="ARBA00023157"/>
    </source>
</evidence>
<evidence type="ECO:0000256" key="8">
    <source>
        <dbReference type="ARBA" id="ARBA00023239"/>
    </source>
</evidence>
<gene>
    <name evidence="13" type="ORF">XYLVIOL_LOCUS7613</name>
</gene>
<keyword evidence="14" id="KW-1185">Reference proteome</keyword>
<evidence type="ECO:0000256" key="2">
    <source>
        <dbReference type="ARBA" id="ARBA00012343"/>
    </source>
</evidence>
<dbReference type="SUPFAM" id="SSF101898">
    <property type="entry name" value="NHL repeat"/>
    <property type="match status" value="1"/>
</dbReference>
<keyword evidence="11" id="KW-1133">Transmembrane helix</keyword>
<evidence type="ECO:0000256" key="4">
    <source>
        <dbReference type="ARBA" id="ARBA00022729"/>
    </source>
</evidence>
<comment type="caution">
    <text evidence="13">The sequence shown here is derived from an EMBL/GenBank/DDBJ whole genome shotgun (WGS) entry which is preliminary data.</text>
</comment>
<keyword evidence="5" id="KW-0677">Repeat</keyword>
<dbReference type="CDD" id="cd14958">
    <property type="entry name" value="NHL_PAL_like"/>
    <property type="match status" value="1"/>
</dbReference>
<dbReference type="EC" id="4.3.2.5" evidence="2"/>
<dbReference type="EMBL" id="CAXAJV020001294">
    <property type="protein sequence ID" value="CAL7946130.1"/>
    <property type="molecule type" value="Genomic_DNA"/>
</dbReference>
<proteinExistence type="predicted"/>
<dbReference type="Proteomes" id="UP001642520">
    <property type="component" value="Unassembled WGS sequence"/>
</dbReference>
<dbReference type="PRINTS" id="PR00790">
    <property type="entry name" value="PAMONOXGNASE"/>
</dbReference>
<reference evidence="13 14" key="1">
    <citation type="submission" date="2024-08" db="EMBL/GenBank/DDBJ databases">
        <authorList>
            <person name="Will J Nash"/>
            <person name="Angela Man"/>
            <person name="Seanna McTaggart"/>
            <person name="Kendall Baker"/>
            <person name="Tom Barker"/>
            <person name="Leah Catchpole"/>
            <person name="Alex Durrant"/>
            <person name="Karim Gharbi"/>
            <person name="Naomi Irish"/>
            <person name="Gemy Kaithakottil"/>
            <person name="Debby Ku"/>
            <person name="Aaliyah Providence"/>
            <person name="Felix Shaw"/>
            <person name="David Swarbreck"/>
            <person name="Chris Watkins"/>
            <person name="Ann M. McCartney"/>
            <person name="Giulio Formenti"/>
            <person name="Alice Mouton"/>
            <person name="Noel Vella"/>
            <person name="Bjorn M von Reumont"/>
            <person name="Adriana Vella"/>
            <person name="Wilfried Haerty"/>
        </authorList>
    </citation>
    <scope>NUCLEOTIDE SEQUENCE [LARGE SCALE GENOMIC DNA]</scope>
</reference>
<dbReference type="Pfam" id="PF01436">
    <property type="entry name" value="NHL"/>
    <property type="match status" value="2"/>
</dbReference>
<evidence type="ECO:0000256" key="11">
    <source>
        <dbReference type="SAM" id="Phobius"/>
    </source>
</evidence>
<dbReference type="InterPro" id="IPR001258">
    <property type="entry name" value="NHL_repeat"/>
</dbReference>
<evidence type="ECO:0000256" key="9">
    <source>
        <dbReference type="PROSITE-ProRule" id="PRU00504"/>
    </source>
</evidence>
<dbReference type="InterPro" id="IPR000720">
    <property type="entry name" value="PHM/PAL"/>
</dbReference>
<evidence type="ECO:0000256" key="5">
    <source>
        <dbReference type="ARBA" id="ARBA00022737"/>
    </source>
</evidence>
<name>A0ABP1NYM6_XYLVO</name>
<keyword evidence="7" id="KW-0325">Glycoprotein</keyword>
<keyword evidence="11" id="KW-0472">Membrane</keyword>
<evidence type="ECO:0000313" key="13">
    <source>
        <dbReference type="EMBL" id="CAL7946130.1"/>
    </source>
</evidence>
<keyword evidence="11" id="KW-0812">Transmembrane</keyword>
<evidence type="ECO:0000256" key="12">
    <source>
        <dbReference type="SAM" id="SignalP"/>
    </source>
</evidence>
<accession>A0ABP1NYM6</accession>
<keyword evidence="8" id="KW-0456">Lyase</keyword>
<dbReference type="PROSITE" id="PS51125">
    <property type="entry name" value="NHL"/>
    <property type="match status" value="2"/>
</dbReference>
<protein>
    <recommendedName>
        <fullName evidence="2">peptidylamidoglycolate lyase</fullName>
        <ecNumber evidence="2">4.3.2.5</ecNumber>
    </recommendedName>
</protein>
<keyword evidence="6" id="KW-1015">Disulfide bond</keyword>
<dbReference type="InterPro" id="IPR011042">
    <property type="entry name" value="6-blade_b-propeller_TolB-like"/>
</dbReference>
<feature type="region of interest" description="Disordered" evidence="10">
    <location>
        <begin position="549"/>
        <end position="581"/>
    </location>
</feature>
<evidence type="ECO:0000313" key="14">
    <source>
        <dbReference type="Proteomes" id="UP001642520"/>
    </source>
</evidence>
<evidence type="ECO:0000256" key="3">
    <source>
        <dbReference type="ARBA" id="ARBA00022723"/>
    </source>
</evidence>
<evidence type="ECO:0000256" key="7">
    <source>
        <dbReference type="ARBA" id="ARBA00023180"/>
    </source>
</evidence>
<evidence type="ECO:0000256" key="1">
    <source>
        <dbReference type="ARBA" id="ARBA00001947"/>
    </source>
</evidence>
<comment type="cofactor">
    <cofactor evidence="1">
        <name>Zn(2+)</name>
        <dbReference type="ChEBI" id="CHEBI:29105"/>
    </cofactor>
</comment>
<feature type="chain" id="PRO_5046184795" description="peptidylamidoglycolate lyase" evidence="12">
    <location>
        <begin position="23"/>
        <end position="581"/>
    </location>
</feature>
<organism evidence="13 14">
    <name type="scientific">Xylocopa violacea</name>
    <name type="common">Violet carpenter bee</name>
    <name type="synonym">Apis violacea</name>
    <dbReference type="NCBI Taxonomy" id="135666"/>
    <lineage>
        <taxon>Eukaryota</taxon>
        <taxon>Metazoa</taxon>
        <taxon>Ecdysozoa</taxon>
        <taxon>Arthropoda</taxon>
        <taxon>Hexapoda</taxon>
        <taxon>Insecta</taxon>
        <taxon>Pterygota</taxon>
        <taxon>Neoptera</taxon>
        <taxon>Endopterygota</taxon>
        <taxon>Hymenoptera</taxon>
        <taxon>Apocrita</taxon>
        <taxon>Aculeata</taxon>
        <taxon>Apoidea</taxon>
        <taxon>Anthophila</taxon>
        <taxon>Apidae</taxon>
        <taxon>Xylocopa</taxon>
        <taxon>Xylocopa</taxon>
    </lineage>
</organism>
<dbReference type="PANTHER" id="PTHR10680:SF14">
    <property type="entry name" value="PEPTIDYL-GLYCINE ALPHA-AMIDATING MONOOXYGENASE"/>
    <property type="match status" value="1"/>
</dbReference>
<dbReference type="Gene3D" id="2.120.10.30">
    <property type="entry name" value="TolB, C-terminal domain"/>
    <property type="match status" value="1"/>
</dbReference>
<feature type="signal peptide" evidence="12">
    <location>
        <begin position="1"/>
        <end position="22"/>
    </location>
</feature>
<keyword evidence="4 12" id="KW-0732">Signal</keyword>
<keyword evidence="3" id="KW-0479">Metal-binding</keyword>
<sequence length="581" mass="66558">MHLQHDIACCISVLFILSFVNADFQNYLNLQHRTIHLPDKKFGFKDYLEYSDTDERDKEPLPSQWDQIPMMYRKEYIPKTTLNTESQDSDEFDKNIVWDPDWARYIKFGQVTAVSIDPDGNIGIFHRGSRIWGITTFDNENRFDKSEGPIPENTIILLDKSGKKLLEWGANMFYLPHGLTIDKQGNYWITDVALHQVLKFDAKDIAMMKDMARLTKRQYNENKMYSNDHNSGSLFENYVPKPSLILGEAFEPGNGKRFCKPTAVAVQNNGDFFVSDGYCNSRVIKFNANGEKILEWGRSWGTRENQYQQAPPHNAFYVPHALALASELNLIFVADRENGRVLSFFANNGDFHKEYKHPTIGTRIYSVAYAKERLYLINGPPDPNANYYIHTRGFVLDVNSGDILSQFGPAHDMDWPHDIAVTETGSEIYVVELNIQTAYKFSQNINASMQTGNSMVRTNHHHEPAPLTDRDISNPTGGTTTATLVLSLVTAAVIFIALCVAIAAVVARCQKRGCLLIMRKRMRWEAERRENFKLSSLLENRRGKSFKIMERRPNTRDFSKLNTEPETSEDEYPENSLTKVI</sequence>
<feature type="transmembrane region" description="Helical" evidence="11">
    <location>
        <begin position="484"/>
        <end position="509"/>
    </location>
</feature>
<feature type="repeat" description="NHL" evidence="9">
    <location>
        <begin position="252"/>
        <end position="289"/>
    </location>
</feature>
<evidence type="ECO:0000256" key="10">
    <source>
        <dbReference type="SAM" id="MobiDB-lite"/>
    </source>
</evidence>